<keyword evidence="2" id="KW-0732">Signal</keyword>
<evidence type="ECO:0008006" key="5">
    <source>
        <dbReference type="Google" id="ProtNLM"/>
    </source>
</evidence>
<evidence type="ECO:0000313" key="4">
    <source>
        <dbReference type="Proteomes" id="UP000002316"/>
    </source>
</evidence>
<keyword evidence="1" id="KW-1133">Transmembrane helix</keyword>
<evidence type="ECO:0000256" key="1">
    <source>
        <dbReference type="SAM" id="Phobius"/>
    </source>
</evidence>
<keyword evidence="1" id="KW-0812">Transmembrane</keyword>
<dbReference type="GeneID" id="23867826"/>
<feature type="transmembrane region" description="Helical" evidence="1">
    <location>
        <begin position="91"/>
        <end position="111"/>
    </location>
</feature>
<evidence type="ECO:0000313" key="3">
    <source>
        <dbReference type="EMBL" id="CBH17679.1"/>
    </source>
</evidence>
<dbReference type="RefSeq" id="XP_011779943.1">
    <property type="nucleotide sequence ID" value="XM_011781641.1"/>
</dbReference>
<proteinExistence type="predicted"/>
<sequence>MQMSFRYLFRFLCFFFSIFPHALQCLQFFSCTLFSGVKNQQWNRVMNKGEVRRIVHTTQKAIRPSHGNKLRVAVCALSLWFLDQQVGTPEILSLIWVIMLPFPSLSFFLLFSKQNSCHLPTCFLHTKAYVYR</sequence>
<keyword evidence="1" id="KW-0472">Membrane</keyword>
<organism evidence="3 4">
    <name type="scientific">Trypanosoma brucei gambiense (strain MHOM/CI/86/DAL972)</name>
    <dbReference type="NCBI Taxonomy" id="679716"/>
    <lineage>
        <taxon>Eukaryota</taxon>
        <taxon>Discoba</taxon>
        <taxon>Euglenozoa</taxon>
        <taxon>Kinetoplastea</taxon>
        <taxon>Metakinetoplastina</taxon>
        <taxon>Trypanosomatida</taxon>
        <taxon>Trypanosomatidae</taxon>
        <taxon>Trypanosoma</taxon>
    </lineage>
</organism>
<name>D0A7M8_TRYB9</name>
<dbReference type="EMBL" id="FN554974">
    <property type="protein sequence ID" value="CBH17679.1"/>
    <property type="molecule type" value="Genomic_DNA"/>
</dbReference>
<accession>D0A7M8</accession>
<gene>
    <name evidence="3" type="ORF">TbgDal_XI7980</name>
</gene>
<feature type="signal peptide" evidence="2">
    <location>
        <begin position="1"/>
        <end position="25"/>
    </location>
</feature>
<dbReference type="AlphaFoldDB" id="D0A7M8"/>
<dbReference type="Proteomes" id="UP000002316">
    <property type="component" value="Chromosome 11"/>
</dbReference>
<reference evidence="4" key="1">
    <citation type="journal article" date="2010" name="PLoS Negl. Trop. Dis.">
        <title>The genome sequence of Trypanosoma brucei gambiense, causative agent of chronic human african trypanosomiasis.</title>
        <authorList>
            <person name="Jackson A.P."/>
            <person name="Sanders M."/>
            <person name="Berry A."/>
            <person name="McQuillan J."/>
            <person name="Aslett M.A."/>
            <person name="Quail M.A."/>
            <person name="Chukualim B."/>
            <person name="Capewell P."/>
            <person name="MacLeod A."/>
            <person name="Melville S.E."/>
            <person name="Gibson W."/>
            <person name="Barry J.D."/>
            <person name="Berriman M."/>
            <person name="Hertz-Fowler C."/>
        </authorList>
    </citation>
    <scope>NUCLEOTIDE SEQUENCE [LARGE SCALE GENOMIC DNA]</scope>
    <source>
        <strain evidence="4">MHOM/CI/86/DAL972</strain>
    </source>
</reference>
<evidence type="ECO:0000256" key="2">
    <source>
        <dbReference type="SAM" id="SignalP"/>
    </source>
</evidence>
<dbReference type="KEGG" id="tbg:TbgDal_XI7980"/>
<protein>
    <recommendedName>
        <fullName evidence="5">T. brucei spp.-specific protein</fullName>
    </recommendedName>
</protein>
<feature type="chain" id="PRO_5003006273" description="T. brucei spp.-specific protein" evidence="2">
    <location>
        <begin position="26"/>
        <end position="132"/>
    </location>
</feature>